<proteinExistence type="predicted"/>
<evidence type="ECO:0000313" key="1">
    <source>
        <dbReference type="EMBL" id="KAF2767047.1"/>
    </source>
</evidence>
<reference evidence="1" key="1">
    <citation type="journal article" date="2020" name="Stud. Mycol.">
        <title>101 Dothideomycetes genomes: a test case for predicting lifestyles and emergence of pathogens.</title>
        <authorList>
            <person name="Haridas S."/>
            <person name="Albert R."/>
            <person name="Binder M."/>
            <person name="Bloem J."/>
            <person name="Labutti K."/>
            <person name="Salamov A."/>
            <person name="Andreopoulos B."/>
            <person name="Baker S."/>
            <person name="Barry K."/>
            <person name="Bills G."/>
            <person name="Bluhm B."/>
            <person name="Cannon C."/>
            <person name="Castanera R."/>
            <person name="Culley D."/>
            <person name="Daum C."/>
            <person name="Ezra D."/>
            <person name="Gonzalez J."/>
            <person name="Henrissat B."/>
            <person name="Kuo A."/>
            <person name="Liang C."/>
            <person name="Lipzen A."/>
            <person name="Lutzoni F."/>
            <person name="Magnuson J."/>
            <person name="Mondo S."/>
            <person name="Nolan M."/>
            <person name="Ohm R."/>
            <person name="Pangilinan J."/>
            <person name="Park H.-J."/>
            <person name="Ramirez L."/>
            <person name="Alfaro M."/>
            <person name="Sun H."/>
            <person name="Tritt A."/>
            <person name="Yoshinaga Y."/>
            <person name="Zwiers L.-H."/>
            <person name="Turgeon B."/>
            <person name="Goodwin S."/>
            <person name="Spatafora J."/>
            <person name="Crous P."/>
            <person name="Grigoriev I."/>
        </authorList>
    </citation>
    <scope>NUCLEOTIDE SEQUENCE</scope>
    <source>
        <strain evidence="1">CBS 116005</strain>
    </source>
</reference>
<evidence type="ECO:0000313" key="2">
    <source>
        <dbReference type="Proteomes" id="UP000799436"/>
    </source>
</evidence>
<protein>
    <submittedName>
        <fullName evidence="1">Uncharacterized protein</fullName>
    </submittedName>
</protein>
<name>A0A6G1L2F9_9PEZI</name>
<gene>
    <name evidence="1" type="ORF">EJ03DRAFT_164074</name>
</gene>
<dbReference type="AlphaFoldDB" id="A0A6G1L2F9"/>
<keyword evidence="2" id="KW-1185">Reference proteome</keyword>
<dbReference type="Proteomes" id="UP000799436">
    <property type="component" value="Unassembled WGS sequence"/>
</dbReference>
<organism evidence="1 2">
    <name type="scientific">Teratosphaeria nubilosa</name>
    <dbReference type="NCBI Taxonomy" id="161662"/>
    <lineage>
        <taxon>Eukaryota</taxon>
        <taxon>Fungi</taxon>
        <taxon>Dikarya</taxon>
        <taxon>Ascomycota</taxon>
        <taxon>Pezizomycotina</taxon>
        <taxon>Dothideomycetes</taxon>
        <taxon>Dothideomycetidae</taxon>
        <taxon>Mycosphaerellales</taxon>
        <taxon>Teratosphaeriaceae</taxon>
        <taxon>Teratosphaeria</taxon>
    </lineage>
</organism>
<accession>A0A6G1L2F9</accession>
<sequence length="213" mass="22876">MDSAFGHDLRMPSNRTIDLHPLSKCNVYKPPYVKSEELLGDKLCHACNEASNSTRSHPSMYKVKVEMCPTASGEQQRLTIQRSKMLCRLLLPLAILTAYTAAKPPPPPPPPPPPVFNVYEGKCGALQKGLGSVSFDPFGGKDMPCYSIQGGTGTVLWYANTPADGFPCTGQVWNNNGCNDDPNTELDGGDGPTCVEGGPFYSVKVHCHGGGHP</sequence>
<dbReference type="EMBL" id="ML995862">
    <property type="protein sequence ID" value="KAF2767047.1"/>
    <property type="molecule type" value="Genomic_DNA"/>
</dbReference>